<evidence type="ECO:0000313" key="1">
    <source>
        <dbReference type="EMBL" id="GFQ76376.1"/>
    </source>
</evidence>
<protein>
    <submittedName>
        <fullName evidence="1">SOCS box domain-containing protein</fullName>
    </submittedName>
</protein>
<reference evidence="1" key="1">
    <citation type="submission" date="2020-07" db="EMBL/GenBank/DDBJ databases">
        <title>Multicomponent nature underlies the extraordinary mechanical properties of spider dragline silk.</title>
        <authorList>
            <person name="Kono N."/>
            <person name="Nakamura H."/>
            <person name="Mori M."/>
            <person name="Yoshida Y."/>
            <person name="Ohtoshi R."/>
            <person name="Malay A.D."/>
            <person name="Moran D.A.P."/>
            <person name="Tomita M."/>
            <person name="Numata K."/>
            <person name="Arakawa K."/>
        </authorList>
    </citation>
    <scope>NUCLEOTIDE SEQUENCE</scope>
</reference>
<dbReference type="AlphaFoldDB" id="A0A8X6FDB6"/>
<accession>A0A8X6FDB6</accession>
<name>A0A8X6FDB6_TRICU</name>
<dbReference type="OrthoDB" id="6425080at2759"/>
<comment type="caution">
    <text evidence="1">The sequence shown here is derived from an EMBL/GenBank/DDBJ whole genome shotgun (WGS) entry which is preliminary data.</text>
</comment>
<proteinExistence type="predicted"/>
<gene>
    <name evidence="1" type="primary">NCL1_41151</name>
    <name evidence="1" type="ORF">TNCT_623091</name>
</gene>
<sequence>MFRFKLPKCFSFKPVKPKRKLRTGRRVDGSYMPFFSNSQEIEFKIVHLNSAADEVRYSFIVHKSVTYLDLSVGEYKNREKLCYTMGAYKNKILSRRYILYKYHLDVTNMLDDNISKLKESLCKICSHAECFYLKEVYIVDKSVYNVEFMSYVKEAIHKSNHKIRIVMKFIKFLNIQKGDLVTIYYDFLELMAEEREDSELVYKFLQIEPLFLNELFFYSYKPHLVDFVLYHATRLKRRLLDEVRIDWRPSLFIGSLGCLSQLIKYGYNYPFFREQYLLCLKGALEYYIQEHRDSDVNLAGNCFSSNRRRYLFLHTVYFLLSNDSTQNIEEKELVYLFWESIPDALFTRNELNYAFDKHQFMEAERSILIENYESKVSSPKSMETPIPRSLVHLCRCNPSLKLVIKSYGNTIILKEDLISIHLNVRALVEANKEEFYTGTRLEQRRFCGRSLLALWHI</sequence>
<keyword evidence="2" id="KW-1185">Reference proteome</keyword>
<dbReference type="EMBL" id="BMAO01001841">
    <property type="protein sequence ID" value="GFQ76376.1"/>
    <property type="molecule type" value="Genomic_DNA"/>
</dbReference>
<evidence type="ECO:0000313" key="2">
    <source>
        <dbReference type="Proteomes" id="UP000887116"/>
    </source>
</evidence>
<dbReference type="Proteomes" id="UP000887116">
    <property type="component" value="Unassembled WGS sequence"/>
</dbReference>
<organism evidence="1 2">
    <name type="scientific">Trichonephila clavata</name>
    <name type="common">Joro spider</name>
    <name type="synonym">Nephila clavata</name>
    <dbReference type="NCBI Taxonomy" id="2740835"/>
    <lineage>
        <taxon>Eukaryota</taxon>
        <taxon>Metazoa</taxon>
        <taxon>Ecdysozoa</taxon>
        <taxon>Arthropoda</taxon>
        <taxon>Chelicerata</taxon>
        <taxon>Arachnida</taxon>
        <taxon>Araneae</taxon>
        <taxon>Araneomorphae</taxon>
        <taxon>Entelegynae</taxon>
        <taxon>Araneoidea</taxon>
        <taxon>Nephilidae</taxon>
        <taxon>Trichonephila</taxon>
    </lineage>
</organism>